<dbReference type="AlphaFoldDB" id="A0A2T4YZL0"/>
<dbReference type="RefSeq" id="WP_108178767.1">
    <property type="nucleotide sequence ID" value="NZ_PZZL01000008.1"/>
</dbReference>
<reference evidence="2 3" key="1">
    <citation type="submission" date="2018-04" db="EMBL/GenBank/DDBJ databases">
        <title>Genomic Encyclopedia of Archaeal and Bacterial Type Strains, Phase II (KMG-II): from individual species to whole genera.</title>
        <authorList>
            <person name="Goeker M."/>
        </authorList>
    </citation>
    <scope>NUCLEOTIDE SEQUENCE [LARGE SCALE GENOMIC DNA]</scope>
    <source>
        <strain evidence="2 3">DSM 25521</strain>
    </source>
</reference>
<evidence type="ECO:0000313" key="2">
    <source>
        <dbReference type="EMBL" id="PTM52392.1"/>
    </source>
</evidence>
<evidence type="ECO:0000313" key="3">
    <source>
        <dbReference type="Proteomes" id="UP000241808"/>
    </source>
</evidence>
<feature type="compositionally biased region" description="Basic and acidic residues" evidence="1">
    <location>
        <begin position="88"/>
        <end position="103"/>
    </location>
</feature>
<evidence type="ECO:0000256" key="1">
    <source>
        <dbReference type="SAM" id="MobiDB-lite"/>
    </source>
</evidence>
<dbReference type="OrthoDB" id="8478996at2"/>
<keyword evidence="3" id="KW-1185">Reference proteome</keyword>
<protein>
    <submittedName>
        <fullName evidence="2">Uncharacterized protein</fullName>
    </submittedName>
</protein>
<dbReference type="EMBL" id="PZZL01000008">
    <property type="protein sequence ID" value="PTM52392.1"/>
    <property type="molecule type" value="Genomic_DNA"/>
</dbReference>
<dbReference type="Proteomes" id="UP000241808">
    <property type="component" value="Unassembled WGS sequence"/>
</dbReference>
<organism evidence="2 3">
    <name type="scientific">Phreatobacter oligotrophus</name>
    <dbReference type="NCBI Taxonomy" id="1122261"/>
    <lineage>
        <taxon>Bacteria</taxon>
        <taxon>Pseudomonadati</taxon>
        <taxon>Pseudomonadota</taxon>
        <taxon>Alphaproteobacteria</taxon>
        <taxon>Hyphomicrobiales</taxon>
        <taxon>Phreatobacteraceae</taxon>
        <taxon>Phreatobacter</taxon>
    </lineage>
</organism>
<proteinExistence type="predicted"/>
<comment type="caution">
    <text evidence="2">The sequence shown here is derived from an EMBL/GenBank/DDBJ whole genome shotgun (WGS) entry which is preliminary data.</text>
</comment>
<accession>A0A2T4YZL0</accession>
<gene>
    <name evidence="2" type="ORF">C8P69_108193</name>
</gene>
<feature type="region of interest" description="Disordered" evidence="1">
    <location>
        <begin position="65"/>
        <end position="103"/>
    </location>
</feature>
<name>A0A2T4YZL0_9HYPH</name>
<sequence>MAGLWTQNIERDPRYRGAAEVLEAAGYAITIADGLVEIENEESGDRQRFRARKELLAFASAIAAGEQPQPVKRSAPIRNGQGFGGRQPRPEARDSDPPPAEKEPELDLAKLKALCQALVIERDAWKARAQIRETAAAAEPSGSDEKYRALKKFIAREFHPDNVRADGIERLVRTEVFKTIWAHIEEIERAGRS</sequence>